<dbReference type="CDD" id="cd00761">
    <property type="entry name" value="Glyco_tranf_GTA_type"/>
    <property type="match status" value="1"/>
</dbReference>
<dbReference type="PANTHER" id="PTHR22916:SF3">
    <property type="entry name" value="UDP-GLCNAC:BETAGAL BETA-1,3-N-ACETYLGLUCOSAMINYLTRANSFERASE-LIKE PROTEIN 1"/>
    <property type="match status" value="1"/>
</dbReference>
<dbReference type="InterPro" id="IPR001173">
    <property type="entry name" value="Glyco_trans_2-like"/>
</dbReference>
<protein>
    <submittedName>
        <fullName evidence="4">Glycosyl transferase family 2</fullName>
    </submittedName>
</protein>
<dbReference type="EMBL" id="FOES01000026">
    <property type="protein sequence ID" value="SEQ77315.1"/>
    <property type="molecule type" value="Genomic_DNA"/>
</dbReference>
<evidence type="ECO:0000313" key="4">
    <source>
        <dbReference type="EMBL" id="SEQ77315.1"/>
    </source>
</evidence>
<sequence>MHNHEDLKSYRQKNQELEQKINQLNELRKQKLKERHEVHKEMVEKQYYFNQVQKFRTFISTSIRKVMKVCRTLVGGLLGRRDLRQLYSRTYKQKFEQNKLKKYQKYLYEYGFESTVLFELEQMYHNPRNKYHKRAVAEMLLLWHANQLTVEDSHKALTYLKELSHKETNREQLRKLSIIEAECLQRLGYAHQARNVINEALKLGDHPDLYFALTNLEEDQDKKEQFINKAFEMYQLSPIKFNQALHDQLYDQLDTILQGKQTTDSDVKVTVILPAYNAEDGIATAIESILNQTWKNLELIIVDDHSQDDTLFVAKRYEEQDERVKVLQTPQNSGPYVARNIALAQARGDLITVNDADDWSHAEKIGIQAQHLIDHPEVIANTSEHARLTEELTFYRRGLFGRYIFSNMSSLMFRKDEVLNSIGYWDEVRFAGDGEFKRRLLNTFGKERIVDLETGPLSLPRQAAGSLTSSSAFGYDGHFKGARKEYVESFEYYHEYGESLKYPISPTSRLFPVPEPMLPNKNRSKTRQFDIIIAADFRQLNESVIHNIRSLKQMEFKVGLAQISEYNFNLPYRMADVYRQLIDGEQLQVVVFGEQIECELLLVYDLSILYEDQRYIPSIKPSSVKMIVTKLRSDKKQPIRVSSHRLIQYFGHKGKWYPINDSVRGQLKERHLRELKNIKLSIHNWNHLMKNHDSFKEFIDCHLLSKKGDVTNE</sequence>
<keyword evidence="5" id="KW-1185">Reference proteome</keyword>
<dbReference type="PANTHER" id="PTHR22916">
    <property type="entry name" value="GLYCOSYLTRANSFERASE"/>
    <property type="match status" value="1"/>
</dbReference>
<accession>A0A1H9ISC9</accession>
<feature type="domain" description="Glycosyltransferase 2-like" evidence="3">
    <location>
        <begin position="270"/>
        <end position="385"/>
    </location>
</feature>
<dbReference type="RefSeq" id="WP_091774263.1">
    <property type="nucleotide sequence ID" value="NZ_FOES01000026.1"/>
</dbReference>
<organism evidence="4 5">
    <name type="scientific">Piscibacillus halophilus</name>
    <dbReference type="NCBI Taxonomy" id="571933"/>
    <lineage>
        <taxon>Bacteria</taxon>
        <taxon>Bacillati</taxon>
        <taxon>Bacillota</taxon>
        <taxon>Bacilli</taxon>
        <taxon>Bacillales</taxon>
        <taxon>Bacillaceae</taxon>
        <taxon>Piscibacillus</taxon>
    </lineage>
</organism>
<comment type="similarity">
    <text evidence="1">Belongs to the glycosyltransferase 2 family.</text>
</comment>
<dbReference type="SUPFAM" id="SSF53448">
    <property type="entry name" value="Nucleotide-diphospho-sugar transferases"/>
    <property type="match status" value="1"/>
</dbReference>
<proteinExistence type="inferred from homology"/>
<dbReference type="Proteomes" id="UP000199427">
    <property type="component" value="Unassembled WGS sequence"/>
</dbReference>
<dbReference type="OrthoDB" id="396512at2"/>
<keyword evidence="2" id="KW-0175">Coiled coil</keyword>
<evidence type="ECO:0000256" key="1">
    <source>
        <dbReference type="ARBA" id="ARBA00006739"/>
    </source>
</evidence>
<dbReference type="Gene3D" id="3.90.550.10">
    <property type="entry name" value="Spore Coat Polysaccharide Biosynthesis Protein SpsA, Chain A"/>
    <property type="match status" value="1"/>
</dbReference>
<dbReference type="STRING" id="571933.SAMN05216362_12620"/>
<evidence type="ECO:0000313" key="5">
    <source>
        <dbReference type="Proteomes" id="UP000199427"/>
    </source>
</evidence>
<feature type="coiled-coil region" evidence="2">
    <location>
        <begin position="7"/>
        <end position="41"/>
    </location>
</feature>
<dbReference type="GO" id="GO:0016758">
    <property type="term" value="F:hexosyltransferase activity"/>
    <property type="evidence" value="ECO:0007669"/>
    <property type="project" value="UniProtKB-ARBA"/>
</dbReference>
<name>A0A1H9ISC9_9BACI</name>
<reference evidence="4 5" key="1">
    <citation type="submission" date="2016-10" db="EMBL/GenBank/DDBJ databases">
        <authorList>
            <person name="de Groot N.N."/>
        </authorList>
    </citation>
    <scope>NUCLEOTIDE SEQUENCE [LARGE SCALE GENOMIC DNA]</scope>
    <source>
        <strain evidence="4 5">DSM 21633</strain>
    </source>
</reference>
<dbReference type="InterPro" id="IPR029044">
    <property type="entry name" value="Nucleotide-diphossugar_trans"/>
</dbReference>
<keyword evidence="4" id="KW-0808">Transferase</keyword>
<evidence type="ECO:0000259" key="3">
    <source>
        <dbReference type="Pfam" id="PF00535"/>
    </source>
</evidence>
<gene>
    <name evidence="4" type="ORF">SAMN05216362_12620</name>
</gene>
<dbReference type="AlphaFoldDB" id="A0A1H9ISC9"/>
<dbReference type="Pfam" id="PF00535">
    <property type="entry name" value="Glycos_transf_2"/>
    <property type="match status" value="1"/>
</dbReference>
<evidence type="ECO:0000256" key="2">
    <source>
        <dbReference type="SAM" id="Coils"/>
    </source>
</evidence>